<keyword evidence="4" id="KW-1185">Reference proteome</keyword>
<dbReference type="AlphaFoldDB" id="A0ABD6CFB1"/>
<sequence length="163" mass="16941">MNVAIISDTHVPSRANRLPTWVRERVRGADHVIHAGDFDGMDVLATIEDLATSLTAVSGNMDRGLGLPTVETVDLGGVEFVVTHGTGSKTGYEERVATTVREHAGDGPTVGVSGHTHELLDATVGGVRLLNPGSATGAAPATSTSMLTAHVENGELSVTVHER</sequence>
<dbReference type="NCBIfam" id="TIGR00040">
    <property type="entry name" value="yfcE"/>
    <property type="match status" value="1"/>
</dbReference>
<dbReference type="Gene3D" id="3.60.21.10">
    <property type="match status" value="1"/>
</dbReference>
<protein>
    <recommendedName>
        <fullName evidence="1">Phosphoesterase</fullName>
        <ecNumber evidence="1">3.1.4.-</ecNumber>
    </recommendedName>
</protein>
<evidence type="ECO:0000313" key="4">
    <source>
        <dbReference type="Proteomes" id="UP001597119"/>
    </source>
</evidence>
<proteinExistence type="inferred from homology"/>
<dbReference type="EC" id="3.1.4.-" evidence="1"/>
<dbReference type="Proteomes" id="UP001597119">
    <property type="component" value="Unassembled WGS sequence"/>
</dbReference>
<dbReference type="RefSeq" id="WP_247380912.1">
    <property type="nucleotide sequence ID" value="NZ_JALLGV010000008.1"/>
</dbReference>
<comment type="caution">
    <text evidence="3">The sequence shown here is derived from an EMBL/GenBank/DDBJ whole genome shotgun (WGS) entry which is preliminary data.</text>
</comment>
<comment type="similarity">
    <text evidence="1">Belongs to the metallophosphoesterase superfamily. YfcE family.</text>
</comment>
<reference evidence="3 4" key="1">
    <citation type="journal article" date="2019" name="Int. J. Syst. Evol. Microbiol.">
        <title>The Global Catalogue of Microorganisms (GCM) 10K type strain sequencing project: providing services to taxonomists for standard genome sequencing and annotation.</title>
        <authorList>
            <consortium name="The Broad Institute Genomics Platform"/>
            <consortium name="The Broad Institute Genome Sequencing Center for Infectious Disease"/>
            <person name="Wu L."/>
            <person name="Ma J."/>
        </authorList>
    </citation>
    <scope>NUCLEOTIDE SEQUENCE [LARGE SCALE GENOMIC DNA]</scope>
    <source>
        <strain evidence="3 4">CGMCC 1.12125</strain>
    </source>
</reference>
<dbReference type="PANTHER" id="PTHR11124">
    <property type="entry name" value="VACUOLAR SORTING PROTEIN VPS29"/>
    <property type="match status" value="1"/>
</dbReference>
<dbReference type="GO" id="GO:0046872">
    <property type="term" value="F:metal ion binding"/>
    <property type="evidence" value="ECO:0007669"/>
    <property type="project" value="UniProtKB-KW"/>
</dbReference>
<evidence type="ECO:0000256" key="1">
    <source>
        <dbReference type="RuleBase" id="RU362039"/>
    </source>
</evidence>
<comment type="cofactor">
    <cofactor evidence="1">
        <name>a divalent metal cation</name>
        <dbReference type="ChEBI" id="CHEBI:60240"/>
    </cofactor>
</comment>
<dbReference type="EMBL" id="JBHUDJ010000006">
    <property type="protein sequence ID" value="MFD1587892.1"/>
    <property type="molecule type" value="Genomic_DNA"/>
</dbReference>
<dbReference type="Pfam" id="PF12850">
    <property type="entry name" value="Metallophos_2"/>
    <property type="match status" value="1"/>
</dbReference>
<name>A0ABD6CFB1_9EURY</name>
<dbReference type="InterPro" id="IPR024654">
    <property type="entry name" value="Calcineurin-like_PHP_lpxH"/>
</dbReference>
<accession>A0ABD6CFB1</accession>
<organism evidence="3 4">
    <name type="scientific">Halorientalis brevis</name>
    <dbReference type="NCBI Taxonomy" id="1126241"/>
    <lineage>
        <taxon>Archaea</taxon>
        <taxon>Methanobacteriati</taxon>
        <taxon>Methanobacteriota</taxon>
        <taxon>Stenosarchaea group</taxon>
        <taxon>Halobacteria</taxon>
        <taxon>Halobacteriales</taxon>
        <taxon>Haloarculaceae</taxon>
        <taxon>Halorientalis</taxon>
    </lineage>
</organism>
<dbReference type="GO" id="GO:0016787">
    <property type="term" value="F:hydrolase activity"/>
    <property type="evidence" value="ECO:0007669"/>
    <property type="project" value="UniProtKB-UniRule"/>
</dbReference>
<evidence type="ECO:0000313" key="3">
    <source>
        <dbReference type="EMBL" id="MFD1587892.1"/>
    </source>
</evidence>
<feature type="domain" description="Calcineurin-like phosphoesterase" evidence="2">
    <location>
        <begin position="1"/>
        <end position="153"/>
    </location>
</feature>
<dbReference type="SUPFAM" id="SSF56300">
    <property type="entry name" value="Metallo-dependent phosphatases"/>
    <property type="match status" value="1"/>
</dbReference>
<keyword evidence="1" id="KW-0479">Metal-binding</keyword>
<dbReference type="InterPro" id="IPR000979">
    <property type="entry name" value="Phosphodiesterase_MJ0936/Vps29"/>
</dbReference>
<dbReference type="InterPro" id="IPR029052">
    <property type="entry name" value="Metallo-depent_PP-like"/>
</dbReference>
<gene>
    <name evidence="3" type="ORF">ACFR9U_12965</name>
</gene>
<evidence type="ECO:0000259" key="2">
    <source>
        <dbReference type="Pfam" id="PF12850"/>
    </source>
</evidence>